<gene>
    <name evidence="1" type="ORF">SAMN02949497_4538</name>
</gene>
<dbReference type="OrthoDB" id="8448481at2"/>
<dbReference type="EMBL" id="FXAM01000001">
    <property type="protein sequence ID" value="SMF97119.1"/>
    <property type="molecule type" value="Genomic_DNA"/>
</dbReference>
<dbReference type="Proteomes" id="UP000192923">
    <property type="component" value="Unassembled WGS sequence"/>
</dbReference>
<sequence length="93" mass="10331">MTIDFDHLDPDALDFLSARSLSQVPAGTPRTELFQQGRYAAYAQDLGFAWRWAIARDGRDIQEGPALSLESAHLSARRVLAFFVRLDSPPTPA</sequence>
<dbReference type="STRING" id="1760988.SAMN02949497_4538"/>
<evidence type="ECO:0000313" key="2">
    <source>
        <dbReference type="Proteomes" id="UP000192923"/>
    </source>
</evidence>
<proteinExistence type="predicted"/>
<protein>
    <submittedName>
        <fullName evidence="1">Soluble methane monooxygenase-binding protein MmoD</fullName>
    </submittedName>
</protein>
<keyword evidence="2" id="KW-1185">Reference proteome</keyword>
<name>A0A1Y6D2E3_9GAMM</name>
<organism evidence="1 2">
    <name type="scientific">Methylomagnum ishizawai</name>
    <dbReference type="NCBI Taxonomy" id="1760988"/>
    <lineage>
        <taxon>Bacteria</taxon>
        <taxon>Pseudomonadati</taxon>
        <taxon>Pseudomonadota</taxon>
        <taxon>Gammaproteobacteria</taxon>
        <taxon>Methylococcales</taxon>
        <taxon>Methylococcaceae</taxon>
        <taxon>Methylomagnum</taxon>
    </lineage>
</organism>
<evidence type="ECO:0000313" key="1">
    <source>
        <dbReference type="EMBL" id="SMF97119.1"/>
    </source>
</evidence>
<keyword evidence="1" id="KW-0503">Monooxygenase</keyword>
<reference evidence="1 2" key="1">
    <citation type="submission" date="2016-12" db="EMBL/GenBank/DDBJ databases">
        <authorList>
            <person name="Song W.-J."/>
            <person name="Kurnit D.M."/>
        </authorList>
    </citation>
    <scope>NUCLEOTIDE SEQUENCE [LARGE SCALE GENOMIC DNA]</scope>
    <source>
        <strain evidence="1 2">175</strain>
    </source>
</reference>
<dbReference type="RefSeq" id="WP_085215939.1">
    <property type="nucleotide sequence ID" value="NZ_FXAM01000001.1"/>
</dbReference>
<dbReference type="GO" id="GO:0004497">
    <property type="term" value="F:monooxygenase activity"/>
    <property type="evidence" value="ECO:0007669"/>
    <property type="project" value="UniProtKB-KW"/>
</dbReference>
<dbReference type="AlphaFoldDB" id="A0A1Y6D2E3"/>
<accession>A0A1Y6D2E3</accession>
<keyword evidence="1" id="KW-0560">Oxidoreductase</keyword>